<evidence type="ECO:0000313" key="11">
    <source>
        <dbReference type="EMBL" id="OAF68397.1"/>
    </source>
</evidence>
<dbReference type="GO" id="GO:0019774">
    <property type="term" value="C:proteasome core complex, beta-subunit complex"/>
    <property type="evidence" value="ECO:0007669"/>
    <property type="project" value="UniProtKB-ARBA"/>
</dbReference>
<evidence type="ECO:0000256" key="9">
    <source>
        <dbReference type="PIRSR" id="PIRSR600243-1"/>
    </source>
</evidence>
<evidence type="ECO:0000256" key="8">
    <source>
        <dbReference type="ARBA" id="ARBA00023242"/>
    </source>
</evidence>
<dbReference type="PRINTS" id="PR00141">
    <property type="entry name" value="PROTEASOME"/>
</dbReference>
<dbReference type="OrthoDB" id="7854943at2759"/>
<dbReference type="GO" id="GO:0005737">
    <property type="term" value="C:cytoplasm"/>
    <property type="evidence" value="ECO:0007669"/>
    <property type="project" value="UniProtKB-SubCell"/>
</dbReference>
<dbReference type="InterPro" id="IPR016050">
    <property type="entry name" value="Proteasome_bsu_CS"/>
</dbReference>
<dbReference type="InterPro" id="IPR029055">
    <property type="entry name" value="Ntn_hydrolases_N"/>
</dbReference>
<dbReference type="GO" id="GO:0004298">
    <property type="term" value="F:threonine-type endopeptidase activity"/>
    <property type="evidence" value="ECO:0007669"/>
    <property type="project" value="UniProtKB-KW"/>
</dbReference>
<dbReference type="CDD" id="cd03762">
    <property type="entry name" value="proteasome_beta_type_6"/>
    <property type="match status" value="1"/>
</dbReference>
<evidence type="ECO:0000313" key="12">
    <source>
        <dbReference type="Proteomes" id="UP000078046"/>
    </source>
</evidence>
<name>A0A177B292_9BILA</name>
<dbReference type="GO" id="GO:0051603">
    <property type="term" value="P:proteolysis involved in protein catabolic process"/>
    <property type="evidence" value="ECO:0007669"/>
    <property type="project" value="InterPro"/>
</dbReference>
<keyword evidence="12" id="KW-1185">Reference proteome</keyword>
<keyword evidence="4" id="KW-0888">Threonine protease</keyword>
<comment type="subunit">
    <text evidence="10">Component of the proteasome complex.</text>
</comment>
<dbReference type="InterPro" id="IPR023333">
    <property type="entry name" value="Proteasome_suB-type"/>
</dbReference>
<protein>
    <recommendedName>
        <fullName evidence="10">Proteasome subunit beta</fullName>
    </recommendedName>
</protein>
<evidence type="ECO:0000256" key="10">
    <source>
        <dbReference type="RuleBase" id="RU004203"/>
    </source>
</evidence>
<sequence length="238" mass="26378">MAKFLSALDKSNSIKTLIGGKQLSKENEEMTGTTIMALTYNGGVLIAADSRTSAGSFVANRVSDKLTHISDRIYCCRSGSSADTQAIADLVRYHMDFHRMSLGNQPLVKSAAIVFKNFCYNYRDQMSASIIVAGWDKINGPQIYTIPVGGMCLKQKFAIGGSGSTFIYGYMDTHYKDNMTKEQCIDLAKKAISLSIYRDSSSGGIIRMADITENSIDRYIFKQNEFKFTPDYTKEAMC</sequence>
<evidence type="ECO:0000256" key="2">
    <source>
        <dbReference type="ARBA" id="ARBA00022490"/>
    </source>
</evidence>
<feature type="active site" description="Nucleophile" evidence="9">
    <location>
        <position position="33"/>
    </location>
</feature>
<dbReference type="PROSITE" id="PS00854">
    <property type="entry name" value="PROTEASOME_BETA_1"/>
    <property type="match status" value="1"/>
</dbReference>
<keyword evidence="5" id="KW-0378">Hydrolase</keyword>
<dbReference type="PROSITE" id="PS51476">
    <property type="entry name" value="PROTEASOME_BETA_2"/>
    <property type="match status" value="1"/>
</dbReference>
<evidence type="ECO:0000256" key="3">
    <source>
        <dbReference type="ARBA" id="ARBA00022670"/>
    </source>
</evidence>
<gene>
    <name evidence="11" type="ORF">A3Q56_03858</name>
</gene>
<dbReference type="PANTHER" id="PTHR32194:SF0">
    <property type="entry name" value="ATP-DEPENDENT PROTEASE SUBUNIT HSLV"/>
    <property type="match status" value="1"/>
</dbReference>
<evidence type="ECO:0000256" key="7">
    <source>
        <dbReference type="ARBA" id="ARBA00023145"/>
    </source>
</evidence>
<keyword evidence="2 10" id="KW-0963">Cytoplasm</keyword>
<dbReference type="SUPFAM" id="SSF56235">
    <property type="entry name" value="N-terminal nucleophile aminohydrolases (Ntn hydrolases)"/>
    <property type="match status" value="1"/>
</dbReference>
<accession>A0A177B292</accession>
<evidence type="ECO:0000256" key="5">
    <source>
        <dbReference type="ARBA" id="ARBA00022801"/>
    </source>
</evidence>
<comment type="catalytic activity">
    <reaction evidence="1">
        <text>Cleavage of peptide bonds with very broad specificity.</text>
        <dbReference type="EC" id="3.4.25.1"/>
    </reaction>
</comment>
<dbReference type="Proteomes" id="UP000078046">
    <property type="component" value="Unassembled WGS sequence"/>
</dbReference>
<reference evidence="11 12" key="1">
    <citation type="submission" date="2016-04" db="EMBL/GenBank/DDBJ databases">
        <title>The genome of Intoshia linei affirms orthonectids as highly simplified spiralians.</title>
        <authorList>
            <person name="Mikhailov K.V."/>
            <person name="Slusarev G.S."/>
            <person name="Nikitin M.A."/>
            <person name="Logacheva M.D."/>
            <person name="Penin A."/>
            <person name="Aleoshin V."/>
            <person name="Panchin Y.V."/>
        </authorList>
    </citation>
    <scope>NUCLEOTIDE SEQUENCE [LARGE SCALE GENOMIC DNA]</scope>
    <source>
        <strain evidence="11">Intl2013</strain>
        <tissue evidence="11">Whole animal</tissue>
    </source>
</reference>
<dbReference type="GO" id="GO:0005634">
    <property type="term" value="C:nucleus"/>
    <property type="evidence" value="ECO:0007669"/>
    <property type="project" value="UniProtKB-SubCell"/>
</dbReference>
<proteinExistence type="inferred from homology"/>
<keyword evidence="6 10" id="KW-0647">Proteasome</keyword>
<evidence type="ECO:0000256" key="6">
    <source>
        <dbReference type="ARBA" id="ARBA00022942"/>
    </source>
</evidence>
<keyword evidence="3" id="KW-0645">Protease</keyword>
<dbReference type="PANTHER" id="PTHR32194">
    <property type="entry name" value="METALLOPROTEASE TLDD"/>
    <property type="match status" value="1"/>
</dbReference>
<comment type="function">
    <text evidence="10">Component of the proteasome, a multicatalytic proteinase complex which is characterized by its ability to cleave peptides with Arg, Phe, Tyr, Leu, and Glu adjacent to the leaving group at neutral or slightly basic pH. The proteasome has an ATP-dependent proteolytic activity.</text>
</comment>
<organism evidence="11 12">
    <name type="scientific">Intoshia linei</name>
    <dbReference type="NCBI Taxonomy" id="1819745"/>
    <lineage>
        <taxon>Eukaryota</taxon>
        <taxon>Metazoa</taxon>
        <taxon>Spiralia</taxon>
        <taxon>Lophotrochozoa</taxon>
        <taxon>Mesozoa</taxon>
        <taxon>Orthonectida</taxon>
        <taxon>Rhopaluridae</taxon>
        <taxon>Intoshia</taxon>
    </lineage>
</organism>
<keyword evidence="8 10" id="KW-0539">Nucleus</keyword>
<dbReference type="AlphaFoldDB" id="A0A177B292"/>
<comment type="subcellular location">
    <subcellularLocation>
        <location evidence="10">Cytoplasm</location>
    </subcellularLocation>
    <subcellularLocation>
        <location evidence="10">Nucleus</location>
    </subcellularLocation>
</comment>
<dbReference type="InterPro" id="IPR000243">
    <property type="entry name" value="Pept_T1A_subB"/>
</dbReference>
<dbReference type="FunFam" id="3.60.20.10:FF:000010">
    <property type="entry name" value="Proteasome subunit beta type-1"/>
    <property type="match status" value="1"/>
</dbReference>
<dbReference type="InterPro" id="IPR001353">
    <property type="entry name" value="Proteasome_sua/b"/>
</dbReference>
<dbReference type="Pfam" id="PF00227">
    <property type="entry name" value="Proteasome"/>
    <property type="match status" value="1"/>
</dbReference>
<comment type="caution">
    <text evidence="11">The sequence shown here is derived from an EMBL/GenBank/DDBJ whole genome shotgun (WGS) entry which is preliminary data.</text>
</comment>
<dbReference type="EMBL" id="LWCA01000453">
    <property type="protein sequence ID" value="OAF68397.1"/>
    <property type="molecule type" value="Genomic_DNA"/>
</dbReference>
<comment type="similarity">
    <text evidence="10">Belongs to the peptidase T1B family.</text>
</comment>
<evidence type="ECO:0000256" key="4">
    <source>
        <dbReference type="ARBA" id="ARBA00022698"/>
    </source>
</evidence>
<evidence type="ECO:0000256" key="1">
    <source>
        <dbReference type="ARBA" id="ARBA00001198"/>
    </source>
</evidence>
<keyword evidence="7" id="KW-0865">Zymogen</keyword>
<dbReference type="Gene3D" id="3.60.20.10">
    <property type="entry name" value="Glutamine Phosphoribosylpyrophosphate, subunit 1, domain 1"/>
    <property type="match status" value="1"/>
</dbReference>